<dbReference type="Pfam" id="PF01171">
    <property type="entry name" value="ATP_bind_3"/>
    <property type="match status" value="1"/>
</dbReference>
<dbReference type="InterPro" id="IPR012795">
    <property type="entry name" value="tRNA_Ile_lys_synt_N"/>
</dbReference>
<accession>A0A0W0YV49</accession>
<dbReference type="AlphaFoldDB" id="A0A0W0YV49"/>
<keyword evidence="11" id="KW-1185">Reference proteome</keyword>
<dbReference type="SUPFAM" id="SSF56037">
    <property type="entry name" value="PheT/TilS domain"/>
    <property type="match status" value="1"/>
</dbReference>
<dbReference type="NCBIfam" id="TIGR02432">
    <property type="entry name" value="lysidine_TilS_N"/>
    <property type="match status" value="1"/>
</dbReference>
<evidence type="ECO:0000256" key="5">
    <source>
        <dbReference type="ARBA" id="ARBA00022741"/>
    </source>
</evidence>
<dbReference type="RefSeq" id="WP_018577580.1">
    <property type="nucleotide sequence ID" value="NZ_KB892404.1"/>
</dbReference>
<dbReference type="InterPro" id="IPR012796">
    <property type="entry name" value="Lysidine-tRNA-synth_C"/>
</dbReference>
<dbReference type="Pfam" id="PF09179">
    <property type="entry name" value="TilS"/>
    <property type="match status" value="1"/>
</dbReference>
<dbReference type="eggNOG" id="COG0037">
    <property type="taxonomic scope" value="Bacteria"/>
</dbReference>
<comment type="caution">
    <text evidence="10">The sequence shown here is derived from an EMBL/GenBank/DDBJ whole genome shotgun (WGS) entry which is preliminary data.</text>
</comment>
<sequence length="427" mass="48319">MLFNSDWVSRLGNFNQLIVGFSGGLDSTVLLHALASHPSLHSKLLAVHINHGISPNADFWQQHCQELANHLSVPFIAQKVEFNRSANIEEEARRARYAFFSSLLTENDCLLLGHHLNDQAETVLLQLFRGAGIDGLSAMKVSGHLGAGRVVRPFLSYSRHQLESYAASRNLKWIEDESNEDVNYSRNFLREHVMPLLESKWPGVAGTIARTAAHCQQARMNLDDLALEDCPALATPVGSLYITPLKSLALERITNVLRFWLKKNKVQLPGTDTFQRLIHEVIFARPDAMPLVSWDTTEIRRYQEHLFITFKQTQPLPDCIEWREFPKSLTVPAHGIFLSVEKAGQGLMIPDDAKITIQFRTGGESFSWRGQSKELKKLFQEWNIPPWLRARVPLLYINGKLAAVIGYAVSDEFFTRDSDIALLIVNK</sequence>
<dbReference type="PATRIC" id="fig|1122169.6.peg.1688"/>
<evidence type="ECO:0000313" key="10">
    <source>
        <dbReference type="EMBL" id="KTD60748.1"/>
    </source>
</evidence>
<comment type="similarity">
    <text evidence="8">Belongs to the tRNA(Ile)-lysidine synthase family.</text>
</comment>
<dbReference type="PANTHER" id="PTHR43033">
    <property type="entry name" value="TRNA(ILE)-LYSIDINE SYNTHASE-RELATED"/>
    <property type="match status" value="1"/>
</dbReference>
<keyword evidence="2 8" id="KW-0963">Cytoplasm</keyword>
<gene>
    <name evidence="8" type="primary">tilS</name>
    <name evidence="10" type="ORF">Lsha_1465</name>
</gene>
<organism evidence="10 11">
    <name type="scientific">Legionella shakespearei DSM 23087</name>
    <dbReference type="NCBI Taxonomy" id="1122169"/>
    <lineage>
        <taxon>Bacteria</taxon>
        <taxon>Pseudomonadati</taxon>
        <taxon>Pseudomonadota</taxon>
        <taxon>Gammaproteobacteria</taxon>
        <taxon>Legionellales</taxon>
        <taxon>Legionellaceae</taxon>
        <taxon>Legionella</taxon>
    </lineage>
</organism>
<dbReference type="EC" id="6.3.4.19" evidence="8"/>
<dbReference type="SMART" id="SM00977">
    <property type="entry name" value="TilS_C"/>
    <property type="match status" value="1"/>
</dbReference>
<reference evidence="10 11" key="1">
    <citation type="submission" date="2015-11" db="EMBL/GenBank/DDBJ databases">
        <title>Genomic analysis of 38 Legionella species identifies large and diverse effector repertoires.</title>
        <authorList>
            <person name="Burstein D."/>
            <person name="Amaro F."/>
            <person name="Zusman T."/>
            <person name="Lifshitz Z."/>
            <person name="Cohen O."/>
            <person name="Gilbert J.A."/>
            <person name="Pupko T."/>
            <person name="Shuman H.A."/>
            <person name="Segal G."/>
        </authorList>
    </citation>
    <scope>NUCLEOTIDE SEQUENCE [LARGE SCALE GENOMIC DNA]</scope>
    <source>
        <strain evidence="10 11">ATCC 49655</strain>
    </source>
</reference>
<comment type="subcellular location">
    <subcellularLocation>
        <location evidence="1 8">Cytoplasm</location>
    </subcellularLocation>
</comment>
<dbReference type="Gene3D" id="3.40.50.620">
    <property type="entry name" value="HUPs"/>
    <property type="match status" value="1"/>
</dbReference>
<evidence type="ECO:0000256" key="6">
    <source>
        <dbReference type="ARBA" id="ARBA00022840"/>
    </source>
</evidence>
<evidence type="ECO:0000256" key="4">
    <source>
        <dbReference type="ARBA" id="ARBA00022694"/>
    </source>
</evidence>
<dbReference type="EMBL" id="LNYW01000043">
    <property type="protein sequence ID" value="KTD60748.1"/>
    <property type="molecule type" value="Genomic_DNA"/>
</dbReference>
<dbReference type="OrthoDB" id="9807403at2"/>
<evidence type="ECO:0000256" key="3">
    <source>
        <dbReference type="ARBA" id="ARBA00022598"/>
    </source>
</evidence>
<comment type="domain">
    <text evidence="8">The N-terminal region contains the highly conserved SGGXDS motif, predicted to be a P-loop motif involved in ATP binding.</text>
</comment>
<dbReference type="InterPro" id="IPR011063">
    <property type="entry name" value="TilS/TtcA_N"/>
</dbReference>
<evidence type="ECO:0000313" key="11">
    <source>
        <dbReference type="Proteomes" id="UP000054600"/>
    </source>
</evidence>
<dbReference type="PANTHER" id="PTHR43033:SF1">
    <property type="entry name" value="TRNA(ILE)-LYSIDINE SYNTHASE-RELATED"/>
    <property type="match status" value="1"/>
</dbReference>
<keyword evidence="5 8" id="KW-0547">Nucleotide-binding</keyword>
<dbReference type="HAMAP" id="MF_01161">
    <property type="entry name" value="tRNA_Ile_lys_synt"/>
    <property type="match status" value="1"/>
</dbReference>
<dbReference type="GO" id="GO:0032267">
    <property type="term" value="F:tRNA(Ile)-lysidine synthase activity"/>
    <property type="evidence" value="ECO:0007669"/>
    <property type="project" value="UniProtKB-EC"/>
</dbReference>
<name>A0A0W0YV49_9GAMM</name>
<dbReference type="STRING" id="1122169.Lsha_1465"/>
<dbReference type="Pfam" id="PF11734">
    <property type="entry name" value="TilS_C"/>
    <property type="match status" value="1"/>
</dbReference>
<dbReference type="InterPro" id="IPR015262">
    <property type="entry name" value="tRNA_Ile_lys_synt_subst-bd"/>
</dbReference>
<comment type="function">
    <text evidence="8">Ligates lysine onto the cytidine present at position 34 of the AUA codon-specific tRNA(Ile) that contains the anticodon CAU, in an ATP-dependent manner. Cytidine is converted to lysidine, thus changing the amino acid specificity of the tRNA from methionine to isoleucine.</text>
</comment>
<dbReference type="Proteomes" id="UP000054600">
    <property type="component" value="Unassembled WGS sequence"/>
</dbReference>
<proteinExistence type="inferred from homology"/>
<comment type="catalytic activity">
    <reaction evidence="7 8">
        <text>cytidine(34) in tRNA(Ile2) + L-lysine + ATP = lysidine(34) in tRNA(Ile2) + AMP + diphosphate + H(+)</text>
        <dbReference type="Rhea" id="RHEA:43744"/>
        <dbReference type="Rhea" id="RHEA-COMP:10625"/>
        <dbReference type="Rhea" id="RHEA-COMP:10670"/>
        <dbReference type="ChEBI" id="CHEBI:15378"/>
        <dbReference type="ChEBI" id="CHEBI:30616"/>
        <dbReference type="ChEBI" id="CHEBI:32551"/>
        <dbReference type="ChEBI" id="CHEBI:33019"/>
        <dbReference type="ChEBI" id="CHEBI:82748"/>
        <dbReference type="ChEBI" id="CHEBI:83665"/>
        <dbReference type="ChEBI" id="CHEBI:456215"/>
        <dbReference type="EC" id="6.3.4.19"/>
    </reaction>
</comment>
<dbReference type="InterPro" id="IPR014729">
    <property type="entry name" value="Rossmann-like_a/b/a_fold"/>
</dbReference>
<keyword evidence="3 8" id="KW-0436">Ligase</keyword>
<dbReference type="SUPFAM" id="SSF52402">
    <property type="entry name" value="Adenine nucleotide alpha hydrolases-like"/>
    <property type="match status" value="1"/>
</dbReference>
<evidence type="ECO:0000256" key="1">
    <source>
        <dbReference type="ARBA" id="ARBA00004496"/>
    </source>
</evidence>
<dbReference type="NCBIfam" id="TIGR02433">
    <property type="entry name" value="lysidine_TilS_C"/>
    <property type="match status" value="1"/>
</dbReference>
<dbReference type="InterPro" id="IPR012094">
    <property type="entry name" value="tRNA_Ile_lys_synt"/>
</dbReference>
<feature type="binding site" evidence="8">
    <location>
        <begin position="22"/>
        <end position="27"/>
    </location>
    <ligand>
        <name>ATP</name>
        <dbReference type="ChEBI" id="CHEBI:30616"/>
    </ligand>
</feature>
<evidence type="ECO:0000256" key="2">
    <source>
        <dbReference type="ARBA" id="ARBA00022490"/>
    </source>
</evidence>
<keyword evidence="6 8" id="KW-0067">ATP-binding</keyword>
<dbReference type="GO" id="GO:0006400">
    <property type="term" value="P:tRNA modification"/>
    <property type="evidence" value="ECO:0007669"/>
    <property type="project" value="UniProtKB-UniRule"/>
</dbReference>
<evidence type="ECO:0000259" key="9">
    <source>
        <dbReference type="SMART" id="SM00977"/>
    </source>
</evidence>
<dbReference type="SUPFAM" id="SSF82829">
    <property type="entry name" value="MesJ substrate recognition domain-like"/>
    <property type="match status" value="1"/>
</dbReference>
<keyword evidence="4 8" id="KW-0819">tRNA processing</keyword>
<feature type="domain" description="Lysidine-tRNA(Ile) synthetase C-terminal" evidence="9">
    <location>
        <begin position="355"/>
        <end position="425"/>
    </location>
</feature>
<dbReference type="GO" id="GO:0005737">
    <property type="term" value="C:cytoplasm"/>
    <property type="evidence" value="ECO:0007669"/>
    <property type="project" value="UniProtKB-SubCell"/>
</dbReference>
<protein>
    <recommendedName>
        <fullName evidence="8">tRNA(Ile)-lysidine synthase</fullName>
        <ecNumber evidence="8">6.3.4.19</ecNumber>
    </recommendedName>
    <alternativeName>
        <fullName evidence="8">tRNA(Ile)-2-lysyl-cytidine synthase</fullName>
    </alternativeName>
    <alternativeName>
        <fullName evidence="8">tRNA(Ile)-lysidine synthetase</fullName>
    </alternativeName>
</protein>
<dbReference type="Gene3D" id="1.20.59.20">
    <property type="match status" value="1"/>
</dbReference>
<evidence type="ECO:0000256" key="7">
    <source>
        <dbReference type="ARBA" id="ARBA00048539"/>
    </source>
</evidence>
<dbReference type="CDD" id="cd01992">
    <property type="entry name" value="TilS_N"/>
    <property type="match status" value="1"/>
</dbReference>
<evidence type="ECO:0000256" key="8">
    <source>
        <dbReference type="HAMAP-Rule" id="MF_01161"/>
    </source>
</evidence>
<dbReference type="GO" id="GO:0005524">
    <property type="term" value="F:ATP binding"/>
    <property type="evidence" value="ECO:0007669"/>
    <property type="project" value="UniProtKB-UniRule"/>
</dbReference>